<evidence type="ECO:0000256" key="6">
    <source>
        <dbReference type="ARBA" id="ARBA00022723"/>
    </source>
</evidence>
<evidence type="ECO:0000256" key="7">
    <source>
        <dbReference type="ARBA" id="ARBA00022824"/>
    </source>
</evidence>
<evidence type="ECO:0000256" key="12">
    <source>
        <dbReference type="ARBA" id="ARBA00023136"/>
    </source>
</evidence>
<dbReference type="InterPro" id="IPR001128">
    <property type="entry name" value="Cyt_P450"/>
</dbReference>
<keyword evidence="7" id="KW-0256">Endoplasmic reticulum</keyword>
<dbReference type="InterPro" id="IPR017972">
    <property type="entry name" value="Cyt_P450_CS"/>
</dbReference>
<evidence type="ECO:0000256" key="2">
    <source>
        <dbReference type="ARBA" id="ARBA00004174"/>
    </source>
</evidence>
<dbReference type="InterPro" id="IPR002401">
    <property type="entry name" value="Cyt_P450_E_grp-I"/>
</dbReference>
<keyword evidence="11 14" id="KW-0503">Monooxygenase</keyword>
<dbReference type="GO" id="GO:0020037">
    <property type="term" value="F:heme binding"/>
    <property type="evidence" value="ECO:0007669"/>
    <property type="project" value="InterPro"/>
</dbReference>
<evidence type="ECO:0000256" key="5">
    <source>
        <dbReference type="ARBA" id="ARBA00022617"/>
    </source>
</evidence>
<evidence type="ECO:0000256" key="4">
    <source>
        <dbReference type="ARBA" id="ARBA00010617"/>
    </source>
</evidence>
<comment type="similarity">
    <text evidence="4 14">Belongs to the cytochrome P450 family.</text>
</comment>
<name>A0A9P0LSE2_ACAOB</name>
<dbReference type="CDD" id="cd11056">
    <property type="entry name" value="CYP6-like"/>
    <property type="match status" value="1"/>
</dbReference>
<dbReference type="GO" id="GO:0016705">
    <property type="term" value="F:oxidoreductase activity, acting on paired donors, with incorporation or reduction of molecular oxygen"/>
    <property type="evidence" value="ECO:0007669"/>
    <property type="project" value="InterPro"/>
</dbReference>
<keyword evidence="8" id="KW-0492">Microsome</keyword>
<evidence type="ECO:0000313" key="17">
    <source>
        <dbReference type="Proteomes" id="UP001152888"/>
    </source>
</evidence>
<comment type="subcellular location">
    <subcellularLocation>
        <location evidence="3">Endoplasmic reticulum membrane</location>
        <topology evidence="3">Peripheral membrane protein</topology>
    </subcellularLocation>
    <subcellularLocation>
        <location evidence="2">Microsome membrane</location>
        <topology evidence="2">Peripheral membrane protein</topology>
    </subcellularLocation>
</comment>
<comment type="caution">
    <text evidence="16">The sequence shown here is derived from an EMBL/GenBank/DDBJ whole genome shotgun (WGS) entry which is preliminary data.</text>
</comment>
<dbReference type="GO" id="GO:0005789">
    <property type="term" value="C:endoplasmic reticulum membrane"/>
    <property type="evidence" value="ECO:0007669"/>
    <property type="project" value="UniProtKB-SubCell"/>
</dbReference>
<evidence type="ECO:0000256" key="15">
    <source>
        <dbReference type="SAM" id="Phobius"/>
    </source>
</evidence>
<organism evidence="16 17">
    <name type="scientific">Acanthoscelides obtectus</name>
    <name type="common">Bean weevil</name>
    <name type="synonym">Bruchus obtectus</name>
    <dbReference type="NCBI Taxonomy" id="200917"/>
    <lineage>
        <taxon>Eukaryota</taxon>
        <taxon>Metazoa</taxon>
        <taxon>Ecdysozoa</taxon>
        <taxon>Arthropoda</taxon>
        <taxon>Hexapoda</taxon>
        <taxon>Insecta</taxon>
        <taxon>Pterygota</taxon>
        <taxon>Neoptera</taxon>
        <taxon>Endopterygota</taxon>
        <taxon>Coleoptera</taxon>
        <taxon>Polyphaga</taxon>
        <taxon>Cucujiformia</taxon>
        <taxon>Chrysomeloidea</taxon>
        <taxon>Chrysomelidae</taxon>
        <taxon>Bruchinae</taxon>
        <taxon>Bruchini</taxon>
        <taxon>Acanthoscelides</taxon>
    </lineage>
</organism>
<dbReference type="PRINTS" id="PR00385">
    <property type="entry name" value="P450"/>
</dbReference>
<dbReference type="InterPro" id="IPR050476">
    <property type="entry name" value="Insect_CytP450_Detox"/>
</dbReference>
<dbReference type="GO" id="GO:0004497">
    <property type="term" value="F:monooxygenase activity"/>
    <property type="evidence" value="ECO:0007669"/>
    <property type="project" value="UniProtKB-KW"/>
</dbReference>
<evidence type="ECO:0008006" key="18">
    <source>
        <dbReference type="Google" id="ProtNLM"/>
    </source>
</evidence>
<keyword evidence="5 13" id="KW-0349">Heme</keyword>
<dbReference type="PANTHER" id="PTHR24292">
    <property type="entry name" value="CYTOCHROME P450"/>
    <property type="match status" value="1"/>
</dbReference>
<dbReference type="GO" id="GO:0005506">
    <property type="term" value="F:iron ion binding"/>
    <property type="evidence" value="ECO:0007669"/>
    <property type="project" value="InterPro"/>
</dbReference>
<dbReference type="AlphaFoldDB" id="A0A9P0LSE2"/>
<gene>
    <name evidence="16" type="ORF">ACAOBT_LOCUS24711</name>
</gene>
<sequence>MGLATPLYLLAAAALLVYLYLRRVYGTWKRRGLNYLEPEFLFGNTRRVMMREISRGEQFVEVYNQMKSRGWKHGGYFEMIKPMYLPVDLDLVKMIVQKDFWNFPNHGAYVNEKDDPTSANLFNLEDEKWKSTRAKLTPAFSSGKLKMMFPTIWKCSEALDDVLREIERSKTPMDTKDVLSRFTTDVIGNVGFGIECNSLKDPNSPFRVYGKRMFELSFLKMLKRMAMVMIPRSILKLVHFRSSDPETQGFFSDIVTKTVNYREENKVFRKDFMHVLLQLKNRGKITDDDYVPSKEDRGSFISNAELTTHCVTFFAAGFETSATAMTFALYELAKNQEIQDRLREDILSTVKEHGGNMTYEAMTQMTYLHKVFHETLRRHTAASALPRICTKRYKIPGTEVVLEPGDRIVIPVQAIHMDPDYYPEPDKFDPERFSEEAKNKRHPMAYIPFGEGPRLCIGMRLGLIEAKVGLAAIISKFKVTLNKKTESPIVYAVDSLVNSARGGIWLDVQEIK</sequence>
<evidence type="ECO:0000256" key="3">
    <source>
        <dbReference type="ARBA" id="ARBA00004406"/>
    </source>
</evidence>
<dbReference type="FunFam" id="1.10.630.10:FF:000042">
    <property type="entry name" value="Cytochrome P450"/>
    <property type="match status" value="1"/>
</dbReference>
<keyword evidence="15" id="KW-1133">Transmembrane helix</keyword>
<dbReference type="SUPFAM" id="SSF48264">
    <property type="entry name" value="Cytochrome P450"/>
    <property type="match status" value="1"/>
</dbReference>
<evidence type="ECO:0000313" key="16">
    <source>
        <dbReference type="EMBL" id="CAH1998970.1"/>
    </source>
</evidence>
<keyword evidence="15" id="KW-0812">Transmembrane</keyword>
<evidence type="ECO:0000256" key="11">
    <source>
        <dbReference type="ARBA" id="ARBA00023033"/>
    </source>
</evidence>
<comment type="cofactor">
    <cofactor evidence="1 13">
        <name>heme</name>
        <dbReference type="ChEBI" id="CHEBI:30413"/>
    </cofactor>
</comment>
<reference evidence="16" key="1">
    <citation type="submission" date="2022-03" db="EMBL/GenBank/DDBJ databases">
        <authorList>
            <person name="Sayadi A."/>
        </authorList>
    </citation>
    <scope>NUCLEOTIDE SEQUENCE</scope>
</reference>
<evidence type="ECO:0000256" key="8">
    <source>
        <dbReference type="ARBA" id="ARBA00022848"/>
    </source>
</evidence>
<evidence type="ECO:0000256" key="14">
    <source>
        <dbReference type="RuleBase" id="RU000461"/>
    </source>
</evidence>
<dbReference type="EMBL" id="CAKOFQ010007347">
    <property type="protein sequence ID" value="CAH1998970.1"/>
    <property type="molecule type" value="Genomic_DNA"/>
</dbReference>
<keyword evidence="12 15" id="KW-0472">Membrane</keyword>
<dbReference type="PANTHER" id="PTHR24292:SF100">
    <property type="entry name" value="CYTOCHROME P450 6A16, ISOFORM B-RELATED"/>
    <property type="match status" value="1"/>
</dbReference>
<dbReference type="PROSITE" id="PS00086">
    <property type="entry name" value="CYTOCHROME_P450"/>
    <property type="match status" value="1"/>
</dbReference>
<dbReference type="InterPro" id="IPR036396">
    <property type="entry name" value="Cyt_P450_sf"/>
</dbReference>
<dbReference type="OrthoDB" id="2789670at2759"/>
<dbReference type="Gene3D" id="1.10.630.10">
    <property type="entry name" value="Cytochrome P450"/>
    <property type="match status" value="1"/>
</dbReference>
<evidence type="ECO:0000256" key="10">
    <source>
        <dbReference type="ARBA" id="ARBA00023004"/>
    </source>
</evidence>
<accession>A0A9P0LSE2</accession>
<evidence type="ECO:0000256" key="1">
    <source>
        <dbReference type="ARBA" id="ARBA00001971"/>
    </source>
</evidence>
<dbReference type="PRINTS" id="PR00463">
    <property type="entry name" value="EP450I"/>
</dbReference>
<keyword evidence="9 14" id="KW-0560">Oxidoreductase</keyword>
<evidence type="ECO:0000256" key="9">
    <source>
        <dbReference type="ARBA" id="ARBA00023002"/>
    </source>
</evidence>
<dbReference type="Proteomes" id="UP001152888">
    <property type="component" value="Unassembled WGS sequence"/>
</dbReference>
<feature type="transmembrane region" description="Helical" evidence="15">
    <location>
        <begin position="6"/>
        <end position="21"/>
    </location>
</feature>
<keyword evidence="6 13" id="KW-0479">Metal-binding</keyword>
<feature type="binding site" description="axial binding residue" evidence="13">
    <location>
        <position position="456"/>
    </location>
    <ligand>
        <name>heme</name>
        <dbReference type="ChEBI" id="CHEBI:30413"/>
    </ligand>
    <ligandPart>
        <name>Fe</name>
        <dbReference type="ChEBI" id="CHEBI:18248"/>
    </ligandPart>
</feature>
<keyword evidence="10 13" id="KW-0408">Iron</keyword>
<evidence type="ECO:0000256" key="13">
    <source>
        <dbReference type="PIRSR" id="PIRSR602401-1"/>
    </source>
</evidence>
<proteinExistence type="inferred from homology"/>
<protein>
    <recommendedName>
        <fullName evidence="18">Cytochrome P450</fullName>
    </recommendedName>
</protein>
<keyword evidence="17" id="KW-1185">Reference proteome</keyword>
<dbReference type="Pfam" id="PF00067">
    <property type="entry name" value="p450"/>
    <property type="match status" value="1"/>
</dbReference>